<dbReference type="InterPro" id="IPR041667">
    <property type="entry name" value="Cupin_8"/>
</dbReference>
<dbReference type="PANTHER" id="PTHR22762">
    <property type="entry name" value="ALPHA-GLUCOSIDASE"/>
    <property type="match status" value="1"/>
</dbReference>
<dbReference type="InterPro" id="IPR000322">
    <property type="entry name" value="Glyco_hydro_31_TIM"/>
</dbReference>
<dbReference type="InterPro" id="IPR014710">
    <property type="entry name" value="RmlC-like_jellyroll"/>
</dbReference>
<comment type="caution">
    <text evidence="6">The sequence shown here is derived from an EMBL/GenBank/DDBJ whole genome shotgun (WGS) entry which is preliminary data.</text>
</comment>
<dbReference type="AlphaFoldDB" id="A0ABC8THH0"/>
<feature type="domain" description="Cupin-like" evidence="5">
    <location>
        <begin position="7"/>
        <end position="46"/>
    </location>
</feature>
<feature type="domain" description="Glycoside hydrolase family 31 TIM barrel" evidence="4">
    <location>
        <begin position="138"/>
        <end position="348"/>
    </location>
</feature>
<sequence>MNVSVPNIPWASEAIGCLSEAVNLWIGNHLSETSFHKDHYENIYAVEGREFALELDDPVRFVPWCSVNPYPSPENKEKGVSEFPLFFEGPKPFEVTVKAEFDGMTVFFGLGTVYMSPKRSLGYHQCRWSYDSDARVRERFPDPQSLVKDLHHTGFKAIWMLDPRIKCEEGYFVYDSGSERDIWIQTADGRPFVGEVWPGPCVFPDFTQSKARLWWAGLVKGIIANGVDGIWNDMNEPVVFKVVTKTMPDSYVHRGDLELGGCQNHSRYFFVSMDMYASELLLMVYGMLMARSTYEGMKLANENKRPFVLARAGFIGSQRYAATWTGDNLSIWEHLHMSISMVLQLSRSSFLRKALLCKVYSSSMAATAETQTTSNSASSSSRQIEDASHPFFLHHGDSLVHYWFLNH</sequence>
<reference evidence="6 7" key="1">
    <citation type="submission" date="2024-02" db="EMBL/GenBank/DDBJ databases">
        <authorList>
            <person name="Vignale AGUSTIN F."/>
            <person name="Sosa J E."/>
            <person name="Modenutti C."/>
        </authorList>
    </citation>
    <scope>NUCLEOTIDE SEQUENCE [LARGE SCALE GENOMIC DNA]</scope>
</reference>
<dbReference type="PROSITE" id="PS00129">
    <property type="entry name" value="GLYCOSYL_HYDROL_F31_1"/>
    <property type="match status" value="1"/>
</dbReference>
<dbReference type="Pfam" id="PF01055">
    <property type="entry name" value="Glyco_hydro_31_2nd"/>
    <property type="match status" value="1"/>
</dbReference>
<dbReference type="EMBL" id="CAUOFW020005169">
    <property type="protein sequence ID" value="CAK9168900.1"/>
    <property type="molecule type" value="Genomic_DNA"/>
</dbReference>
<evidence type="ECO:0000259" key="4">
    <source>
        <dbReference type="Pfam" id="PF01055"/>
    </source>
</evidence>
<dbReference type="Pfam" id="PF13621">
    <property type="entry name" value="Cupin_8"/>
    <property type="match status" value="1"/>
</dbReference>
<evidence type="ECO:0000313" key="6">
    <source>
        <dbReference type="EMBL" id="CAK9168900.1"/>
    </source>
</evidence>
<dbReference type="InterPro" id="IPR017853">
    <property type="entry name" value="GH"/>
</dbReference>
<evidence type="ECO:0000256" key="1">
    <source>
        <dbReference type="ARBA" id="ARBA00006801"/>
    </source>
</evidence>
<gene>
    <name evidence="6" type="ORF">ILEXP_LOCUS38315</name>
</gene>
<evidence type="ECO:0000256" key="3">
    <source>
        <dbReference type="RuleBase" id="RU361185"/>
    </source>
</evidence>
<dbReference type="SUPFAM" id="SSF51445">
    <property type="entry name" value="(Trans)glycosidases"/>
    <property type="match status" value="1"/>
</dbReference>
<name>A0ABC8THH0_9AQUA</name>
<keyword evidence="3" id="KW-0378">Hydrolase</keyword>
<evidence type="ECO:0000313" key="7">
    <source>
        <dbReference type="Proteomes" id="UP001642360"/>
    </source>
</evidence>
<keyword evidence="7" id="KW-1185">Reference proteome</keyword>
<organism evidence="6 7">
    <name type="scientific">Ilex paraguariensis</name>
    <name type="common">yerba mate</name>
    <dbReference type="NCBI Taxonomy" id="185542"/>
    <lineage>
        <taxon>Eukaryota</taxon>
        <taxon>Viridiplantae</taxon>
        <taxon>Streptophyta</taxon>
        <taxon>Embryophyta</taxon>
        <taxon>Tracheophyta</taxon>
        <taxon>Spermatophyta</taxon>
        <taxon>Magnoliopsida</taxon>
        <taxon>eudicotyledons</taxon>
        <taxon>Gunneridae</taxon>
        <taxon>Pentapetalae</taxon>
        <taxon>asterids</taxon>
        <taxon>campanulids</taxon>
        <taxon>Aquifoliales</taxon>
        <taxon>Aquifoliaceae</taxon>
        <taxon>Ilex</taxon>
    </lineage>
</organism>
<evidence type="ECO:0000256" key="2">
    <source>
        <dbReference type="ARBA" id="ARBA00007806"/>
    </source>
</evidence>
<dbReference type="InterPro" id="IPR030458">
    <property type="entry name" value="Glyco_hydro_31_AS"/>
</dbReference>
<dbReference type="Proteomes" id="UP001642360">
    <property type="component" value="Unassembled WGS sequence"/>
</dbReference>
<evidence type="ECO:0000259" key="5">
    <source>
        <dbReference type="Pfam" id="PF13621"/>
    </source>
</evidence>
<dbReference type="Gene3D" id="3.20.20.80">
    <property type="entry name" value="Glycosidases"/>
    <property type="match status" value="1"/>
</dbReference>
<comment type="similarity">
    <text evidence="1">Belongs to the JARID1 histone demethylase family.</text>
</comment>
<dbReference type="GO" id="GO:0016798">
    <property type="term" value="F:hydrolase activity, acting on glycosyl bonds"/>
    <property type="evidence" value="ECO:0007669"/>
    <property type="project" value="UniProtKB-KW"/>
</dbReference>
<dbReference type="Gene3D" id="2.60.120.10">
    <property type="entry name" value="Jelly Rolls"/>
    <property type="match status" value="1"/>
</dbReference>
<proteinExistence type="inferred from homology"/>
<dbReference type="PANTHER" id="PTHR22762:SF120">
    <property type="entry name" value="HETEROGLYCAN GLUCOSIDASE 1"/>
    <property type="match status" value="1"/>
</dbReference>
<accession>A0ABC8THH0</accession>
<comment type="similarity">
    <text evidence="2 3">Belongs to the glycosyl hydrolase 31 family.</text>
</comment>
<protein>
    <submittedName>
        <fullName evidence="6">Uncharacterized protein</fullName>
    </submittedName>
</protein>
<keyword evidence="3" id="KW-0326">Glycosidase</keyword>